<dbReference type="AlphaFoldDB" id="A0A4R3NP21"/>
<evidence type="ECO:0000313" key="1">
    <source>
        <dbReference type="EMBL" id="TCT32775.1"/>
    </source>
</evidence>
<dbReference type="GO" id="GO:0043565">
    <property type="term" value="F:sequence-specific DNA binding"/>
    <property type="evidence" value="ECO:0007669"/>
    <property type="project" value="UniProtKB-ARBA"/>
</dbReference>
<evidence type="ECO:0000313" key="2">
    <source>
        <dbReference type="Proteomes" id="UP000295055"/>
    </source>
</evidence>
<dbReference type="RefSeq" id="WP_132496544.1">
    <property type="nucleotide sequence ID" value="NZ_SMAS01000006.1"/>
</dbReference>
<dbReference type="SUPFAM" id="SSF47598">
    <property type="entry name" value="Ribbon-helix-helix"/>
    <property type="match status" value="1"/>
</dbReference>
<dbReference type="EMBL" id="SMAS01000006">
    <property type="protein sequence ID" value="TCT32775.1"/>
    <property type="molecule type" value="Genomic_DNA"/>
</dbReference>
<comment type="caution">
    <text evidence="1">The sequence shown here is derived from an EMBL/GenBank/DDBJ whole genome shotgun (WGS) entry which is preliminary data.</text>
</comment>
<organism evidence="1 2">
    <name type="scientific">Providencia alcalifaciens</name>
    <dbReference type="NCBI Taxonomy" id="126385"/>
    <lineage>
        <taxon>Bacteria</taxon>
        <taxon>Pseudomonadati</taxon>
        <taxon>Pseudomonadota</taxon>
        <taxon>Gammaproteobacteria</taxon>
        <taxon>Enterobacterales</taxon>
        <taxon>Morganellaceae</taxon>
        <taxon>Providencia</taxon>
    </lineage>
</organism>
<dbReference type="Gene3D" id="1.10.1220.10">
    <property type="entry name" value="Met repressor-like"/>
    <property type="match status" value="1"/>
</dbReference>
<dbReference type="OrthoDB" id="5297106at2"/>
<dbReference type="Proteomes" id="UP000295055">
    <property type="component" value="Unassembled WGS sequence"/>
</dbReference>
<name>A0A4R3NP21_9GAMM</name>
<dbReference type="InterPro" id="IPR008651">
    <property type="entry name" value="Uncharacterised_HicB"/>
</dbReference>
<accession>A0A4R3NP21</accession>
<dbReference type="Pfam" id="PF05534">
    <property type="entry name" value="HicB"/>
    <property type="match status" value="1"/>
</dbReference>
<proteinExistence type="predicted"/>
<dbReference type="GO" id="GO:0006355">
    <property type="term" value="P:regulation of DNA-templated transcription"/>
    <property type="evidence" value="ECO:0007669"/>
    <property type="project" value="InterPro"/>
</dbReference>
<dbReference type="InterPro" id="IPR013321">
    <property type="entry name" value="Arc_rbn_hlx_hlx"/>
</dbReference>
<gene>
    <name evidence="1" type="ORF">EC835_10697</name>
</gene>
<dbReference type="InterPro" id="IPR010985">
    <property type="entry name" value="Ribbon_hlx_hlx"/>
</dbReference>
<protein>
    <submittedName>
        <fullName evidence="1">Putative HicB family RNase H-like nuclease</fullName>
    </submittedName>
</protein>
<sequence>MIKGSNVMIIDGHPASVAYESEIKAFRGKFLDVTGYCDFVSDSIEGLIQEAKISLGEYVLTCQEEGIKPFKDQETIRSFTLRYPSHLEPRLDAIATANNLSKNQYIVQLLERELILK</sequence>
<reference evidence="1 2" key="1">
    <citation type="submission" date="2019-03" db="EMBL/GenBank/DDBJ databases">
        <title>Genomic analyses of the natural microbiome of Caenorhabditis elegans.</title>
        <authorList>
            <person name="Samuel B."/>
        </authorList>
    </citation>
    <scope>NUCLEOTIDE SEQUENCE [LARGE SCALE GENOMIC DNA]</scope>
    <source>
        <strain evidence="1 2">JUb102</strain>
    </source>
</reference>